<evidence type="ECO:0000313" key="1">
    <source>
        <dbReference type="EMBL" id="MPC82577.1"/>
    </source>
</evidence>
<organism evidence="1 2">
    <name type="scientific">Portunus trituberculatus</name>
    <name type="common">Swimming crab</name>
    <name type="synonym">Neptunus trituberculatus</name>
    <dbReference type="NCBI Taxonomy" id="210409"/>
    <lineage>
        <taxon>Eukaryota</taxon>
        <taxon>Metazoa</taxon>
        <taxon>Ecdysozoa</taxon>
        <taxon>Arthropoda</taxon>
        <taxon>Crustacea</taxon>
        <taxon>Multicrustacea</taxon>
        <taxon>Malacostraca</taxon>
        <taxon>Eumalacostraca</taxon>
        <taxon>Eucarida</taxon>
        <taxon>Decapoda</taxon>
        <taxon>Pleocyemata</taxon>
        <taxon>Brachyura</taxon>
        <taxon>Eubrachyura</taxon>
        <taxon>Portunoidea</taxon>
        <taxon>Portunidae</taxon>
        <taxon>Portuninae</taxon>
        <taxon>Portunus</taxon>
    </lineage>
</organism>
<comment type="caution">
    <text evidence="1">The sequence shown here is derived from an EMBL/GenBank/DDBJ whole genome shotgun (WGS) entry which is preliminary data.</text>
</comment>
<reference evidence="1 2" key="1">
    <citation type="submission" date="2019-05" db="EMBL/GenBank/DDBJ databases">
        <title>Another draft genome of Portunus trituberculatus and its Hox gene families provides insights of decapod evolution.</title>
        <authorList>
            <person name="Jeong J.-H."/>
            <person name="Song I."/>
            <person name="Kim S."/>
            <person name="Choi T."/>
            <person name="Kim D."/>
            <person name="Ryu S."/>
            <person name="Kim W."/>
        </authorList>
    </citation>
    <scope>NUCLEOTIDE SEQUENCE [LARGE SCALE GENOMIC DNA]</scope>
    <source>
        <tissue evidence="1">Muscle</tissue>
    </source>
</reference>
<keyword evidence="2" id="KW-1185">Reference proteome</keyword>
<dbReference type="AlphaFoldDB" id="A0A5B7ILN8"/>
<evidence type="ECO:0000313" key="2">
    <source>
        <dbReference type="Proteomes" id="UP000324222"/>
    </source>
</evidence>
<sequence length="53" mass="5946">MDVIPAAAQQVWCLRGELLNPRFASMTLLITLSLSYATTRSTKVRILNLSFPH</sequence>
<accession>A0A5B7ILN8</accession>
<proteinExistence type="predicted"/>
<dbReference type="EMBL" id="VSRR010060155">
    <property type="protein sequence ID" value="MPC82577.1"/>
    <property type="molecule type" value="Genomic_DNA"/>
</dbReference>
<gene>
    <name evidence="1" type="ORF">E2C01_077251</name>
</gene>
<name>A0A5B7ILN8_PORTR</name>
<protein>
    <submittedName>
        <fullName evidence="1">Uncharacterized protein</fullName>
    </submittedName>
</protein>
<dbReference type="Proteomes" id="UP000324222">
    <property type="component" value="Unassembled WGS sequence"/>
</dbReference>